<feature type="domain" description="DUF397" evidence="1">
    <location>
        <begin position="9"/>
        <end position="63"/>
    </location>
</feature>
<dbReference type="AlphaFoldDB" id="A0A9W6I3N9"/>
<dbReference type="InterPro" id="IPR007278">
    <property type="entry name" value="DUF397"/>
</dbReference>
<proteinExistence type="predicted"/>
<evidence type="ECO:0000259" key="1">
    <source>
        <dbReference type="Pfam" id="PF04149"/>
    </source>
</evidence>
<reference evidence="2" key="1">
    <citation type="journal article" date="2014" name="Int. J. Syst. Evol. Microbiol.">
        <title>Complete genome sequence of Corynebacterium casei LMG S-19264T (=DSM 44701T), isolated from a smear-ripened cheese.</title>
        <authorList>
            <consortium name="US DOE Joint Genome Institute (JGI-PGF)"/>
            <person name="Walter F."/>
            <person name="Albersmeier A."/>
            <person name="Kalinowski J."/>
            <person name="Ruckert C."/>
        </authorList>
    </citation>
    <scope>NUCLEOTIDE SEQUENCE</scope>
    <source>
        <strain evidence="2">VKM Ac-2007</strain>
    </source>
</reference>
<protein>
    <recommendedName>
        <fullName evidence="1">DUF397 domain-containing protein</fullName>
    </recommendedName>
</protein>
<dbReference type="EMBL" id="BSEV01000008">
    <property type="protein sequence ID" value="GLK10613.1"/>
    <property type="molecule type" value="Genomic_DNA"/>
</dbReference>
<dbReference type="Pfam" id="PF04149">
    <property type="entry name" value="DUF397"/>
    <property type="match status" value="1"/>
</dbReference>
<accession>A0A9W6I3N9</accession>
<reference evidence="2" key="2">
    <citation type="submission" date="2023-01" db="EMBL/GenBank/DDBJ databases">
        <authorList>
            <person name="Sun Q."/>
            <person name="Evtushenko L."/>
        </authorList>
    </citation>
    <scope>NUCLEOTIDE SEQUENCE</scope>
    <source>
        <strain evidence="2">VKM Ac-2007</strain>
    </source>
</reference>
<dbReference type="RefSeq" id="WP_271219028.1">
    <property type="nucleotide sequence ID" value="NZ_BAAAVD010000032.1"/>
</dbReference>
<comment type="caution">
    <text evidence="2">The sequence shown here is derived from an EMBL/GenBank/DDBJ whole genome shotgun (WGS) entry which is preliminary data.</text>
</comment>
<evidence type="ECO:0000313" key="2">
    <source>
        <dbReference type="EMBL" id="GLK10613.1"/>
    </source>
</evidence>
<organism evidence="2 3">
    <name type="scientific">Streptosporangium carneum</name>
    <dbReference type="NCBI Taxonomy" id="47481"/>
    <lineage>
        <taxon>Bacteria</taxon>
        <taxon>Bacillati</taxon>
        <taxon>Actinomycetota</taxon>
        <taxon>Actinomycetes</taxon>
        <taxon>Streptosporangiales</taxon>
        <taxon>Streptosporangiaceae</taxon>
        <taxon>Streptosporangium</taxon>
    </lineage>
</organism>
<sequence length="69" mass="7366">MTAPDLSTAVFRKSSLSGSSNDNCVEVATNLPGLVAVRDSKDPSGPVLTFPPGVWSDFLRSIRHGHLQE</sequence>
<evidence type="ECO:0000313" key="3">
    <source>
        <dbReference type="Proteomes" id="UP001143474"/>
    </source>
</evidence>
<gene>
    <name evidence="2" type="ORF">GCM10017600_40190</name>
</gene>
<keyword evidence="3" id="KW-1185">Reference proteome</keyword>
<dbReference type="Proteomes" id="UP001143474">
    <property type="component" value="Unassembled WGS sequence"/>
</dbReference>
<name>A0A9W6I3N9_9ACTN</name>